<feature type="transmembrane region" description="Helical" evidence="1">
    <location>
        <begin position="59"/>
        <end position="77"/>
    </location>
</feature>
<dbReference type="PANTHER" id="PTHR22911">
    <property type="entry name" value="ACYL-MALONYL CONDENSING ENZYME-RELATED"/>
    <property type="match status" value="1"/>
</dbReference>
<keyword evidence="4" id="KW-1185">Reference proteome</keyword>
<keyword evidence="1" id="KW-1133">Transmembrane helix</keyword>
<evidence type="ECO:0000313" key="3">
    <source>
        <dbReference type="EMBL" id="MFC7236130.1"/>
    </source>
</evidence>
<evidence type="ECO:0000256" key="1">
    <source>
        <dbReference type="SAM" id="Phobius"/>
    </source>
</evidence>
<feature type="transmembrane region" description="Helical" evidence="1">
    <location>
        <begin position="262"/>
        <end position="279"/>
    </location>
</feature>
<evidence type="ECO:0000259" key="2">
    <source>
        <dbReference type="Pfam" id="PF00892"/>
    </source>
</evidence>
<feature type="transmembrane region" description="Helical" evidence="1">
    <location>
        <begin position="174"/>
        <end position="195"/>
    </location>
</feature>
<feature type="transmembrane region" description="Helical" evidence="1">
    <location>
        <begin position="236"/>
        <end position="256"/>
    </location>
</feature>
<accession>A0ABD5ZS12</accession>
<feature type="transmembrane region" description="Helical" evidence="1">
    <location>
        <begin position="83"/>
        <end position="107"/>
    </location>
</feature>
<proteinExistence type="predicted"/>
<comment type="caution">
    <text evidence="3">The sequence shown here is derived from an EMBL/GenBank/DDBJ whole genome shotgun (WGS) entry which is preliminary data.</text>
</comment>
<dbReference type="Pfam" id="PF00892">
    <property type="entry name" value="EamA"/>
    <property type="match status" value="2"/>
</dbReference>
<dbReference type="EMBL" id="JBHTAP010000001">
    <property type="protein sequence ID" value="MFC7236130.1"/>
    <property type="molecule type" value="Genomic_DNA"/>
</dbReference>
<organism evidence="3 4">
    <name type="scientific">Halosegnis marinus</name>
    <dbReference type="NCBI Taxonomy" id="3034023"/>
    <lineage>
        <taxon>Archaea</taxon>
        <taxon>Methanobacteriati</taxon>
        <taxon>Methanobacteriota</taxon>
        <taxon>Stenosarchaea group</taxon>
        <taxon>Halobacteria</taxon>
        <taxon>Halobacteriales</taxon>
        <taxon>Natronomonadaceae</taxon>
        <taxon>Halosegnis</taxon>
    </lineage>
</organism>
<dbReference type="InterPro" id="IPR000620">
    <property type="entry name" value="EamA_dom"/>
</dbReference>
<feature type="transmembrane region" description="Helical" evidence="1">
    <location>
        <begin position="207"/>
        <end position="229"/>
    </location>
</feature>
<keyword evidence="1" id="KW-0472">Membrane</keyword>
<dbReference type="GeneID" id="79267836"/>
<dbReference type="AlphaFoldDB" id="A0ABD5ZS12"/>
<feature type="transmembrane region" description="Helical" evidence="1">
    <location>
        <begin position="143"/>
        <end position="162"/>
    </location>
</feature>
<feature type="transmembrane region" description="Helical" evidence="1">
    <location>
        <begin position="30"/>
        <end position="47"/>
    </location>
</feature>
<evidence type="ECO:0000313" key="4">
    <source>
        <dbReference type="Proteomes" id="UP001596398"/>
    </source>
</evidence>
<dbReference type="SUPFAM" id="SSF103481">
    <property type="entry name" value="Multidrug resistance efflux transporter EmrE"/>
    <property type="match status" value="2"/>
</dbReference>
<reference evidence="3 4" key="1">
    <citation type="journal article" date="2019" name="Int. J. Syst. Evol. Microbiol.">
        <title>The Global Catalogue of Microorganisms (GCM) 10K type strain sequencing project: providing services to taxonomists for standard genome sequencing and annotation.</title>
        <authorList>
            <consortium name="The Broad Institute Genomics Platform"/>
            <consortium name="The Broad Institute Genome Sequencing Center for Infectious Disease"/>
            <person name="Wu L."/>
            <person name="Ma J."/>
        </authorList>
    </citation>
    <scope>NUCLEOTIDE SEQUENCE [LARGE SCALE GENOMIC DNA]</scope>
    <source>
        <strain evidence="3 4">DT85</strain>
    </source>
</reference>
<sequence length="283" mass="28930">MAALAVAVVAVSTSAILIRLSAAPSGPMAFWRVSLTWLLLAPLAYRSRGEFGKLRGRDLLSALLAGVALAAHFAAWFESVDRTTVAASVTLVTTQPAFVAVGAAFLLDEELSRGTVIGILVALAGSALMSLDGLLNPGTAPDPLVGNALALAGAVFAGAYVLAGRSVRQRVALVPYVTVVYVVCAGGLLAYTLALGDPLFDYPPREWALFLGMAVGPGLFGHTVINWALAHVESSVVSVSLVGEPVGSTLLALLVLSEIPGLITVAGGAVVLGGIYLTSRARA</sequence>
<gene>
    <name evidence="3" type="ORF">ACFQJ4_12460</name>
</gene>
<dbReference type="InterPro" id="IPR037185">
    <property type="entry name" value="EmrE-like"/>
</dbReference>
<name>A0ABD5ZS12_9EURY</name>
<keyword evidence="1" id="KW-0812">Transmembrane</keyword>
<feature type="transmembrane region" description="Helical" evidence="1">
    <location>
        <begin position="114"/>
        <end position="131"/>
    </location>
</feature>
<dbReference type="RefSeq" id="WP_276236179.1">
    <property type="nucleotide sequence ID" value="NZ_CP119802.1"/>
</dbReference>
<dbReference type="PANTHER" id="PTHR22911:SF76">
    <property type="entry name" value="EAMA DOMAIN-CONTAINING PROTEIN"/>
    <property type="match status" value="1"/>
</dbReference>
<feature type="domain" description="EamA" evidence="2">
    <location>
        <begin position="146"/>
        <end position="279"/>
    </location>
</feature>
<protein>
    <submittedName>
        <fullName evidence="3">DMT family transporter</fullName>
    </submittedName>
</protein>
<feature type="domain" description="EamA" evidence="2">
    <location>
        <begin position="2"/>
        <end position="130"/>
    </location>
</feature>
<dbReference type="Proteomes" id="UP001596398">
    <property type="component" value="Unassembled WGS sequence"/>
</dbReference>